<dbReference type="STRING" id="436017.A4S7V4"/>
<accession>A4S7V4</accession>
<dbReference type="PANTHER" id="PTHR47215">
    <property type="match status" value="1"/>
</dbReference>
<evidence type="ECO:0000313" key="2">
    <source>
        <dbReference type="Proteomes" id="UP000001568"/>
    </source>
</evidence>
<dbReference type="InterPro" id="IPR039261">
    <property type="entry name" value="FNR_nucleotide-bd"/>
</dbReference>
<dbReference type="OrthoDB" id="538001at2759"/>
<dbReference type="GeneID" id="5005236"/>
<dbReference type="Gramene" id="ABO99633">
    <property type="protein sequence ID" value="ABO99633"/>
    <property type="gene ID" value="OSTLU_18196"/>
</dbReference>
<dbReference type="SUPFAM" id="SSF52343">
    <property type="entry name" value="Ferredoxin reductase-like, C-terminal NADP-linked domain"/>
    <property type="match status" value="1"/>
</dbReference>
<gene>
    <name evidence="1" type="ORF">OSTLU_18196</name>
</gene>
<protein>
    <recommendedName>
        <fullName evidence="3">FAD-binding FR-type domain-containing protein</fullName>
    </recommendedName>
</protein>
<evidence type="ECO:0008006" key="3">
    <source>
        <dbReference type="Google" id="ProtNLM"/>
    </source>
</evidence>
<name>A4S7V4_OSTLU</name>
<dbReference type="AlphaFoldDB" id="A4S7V4"/>
<dbReference type="HOGENOM" id="CLU_452282_0_0_1"/>
<reference evidence="1 2" key="1">
    <citation type="journal article" date="2007" name="Proc. Natl. Acad. Sci. U.S.A.">
        <title>The tiny eukaryote Ostreococcus provides genomic insights into the paradox of plankton speciation.</title>
        <authorList>
            <person name="Palenik B."/>
            <person name="Grimwood J."/>
            <person name="Aerts A."/>
            <person name="Rouze P."/>
            <person name="Salamov A."/>
            <person name="Putnam N."/>
            <person name="Dupont C."/>
            <person name="Jorgensen R."/>
            <person name="Derelle E."/>
            <person name="Rombauts S."/>
            <person name="Zhou K."/>
            <person name="Otillar R."/>
            <person name="Merchant S.S."/>
            <person name="Podell S."/>
            <person name="Gaasterland T."/>
            <person name="Napoli C."/>
            <person name="Gendler K."/>
            <person name="Manuell A."/>
            <person name="Tai V."/>
            <person name="Vallon O."/>
            <person name="Piganeau G."/>
            <person name="Jancek S."/>
            <person name="Heijde M."/>
            <person name="Jabbari K."/>
            <person name="Bowler C."/>
            <person name="Lohr M."/>
            <person name="Robbens S."/>
            <person name="Werner G."/>
            <person name="Dubchak I."/>
            <person name="Pazour G.J."/>
            <person name="Ren Q."/>
            <person name="Paulsen I."/>
            <person name="Delwiche C."/>
            <person name="Schmutz J."/>
            <person name="Rokhsar D."/>
            <person name="Van de Peer Y."/>
            <person name="Moreau H."/>
            <person name="Grigoriev I.V."/>
        </authorList>
    </citation>
    <scope>NUCLEOTIDE SEQUENCE [LARGE SCALE GENOMIC DNA]</scope>
    <source>
        <strain evidence="1 2">CCE9901</strain>
    </source>
</reference>
<dbReference type="EMBL" id="CP000594">
    <property type="protein sequence ID" value="ABO99633.1"/>
    <property type="molecule type" value="Genomic_DNA"/>
</dbReference>
<dbReference type="eggNOG" id="ENOG502S4EB">
    <property type="taxonomic scope" value="Eukaryota"/>
</dbReference>
<proteinExistence type="predicted"/>
<keyword evidence="2" id="KW-1185">Reference proteome</keyword>
<organism evidence="1 2">
    <name type="scientific">Ostreococcus lucimarinus (strain CCE9901)</name>
    <dbReference type="NCBI Taxonomy" id="436017"/>
    <lineage>
        <taxon>Eukaryota</taxon>
        <taxon>Viridiplantae</taxon>
        <taxon>Chlorophyta</taxon>
        <taxon>Mamiellophyceae</taxon>
        <taxon>Mamiellales</taxon>
        <taxon>Bathycoccaceae</taxon>
        <taxon>Ostreococcus</taxon>
    </lineage>
</organism>
<evidence type="ECO:0000313" key="1">
    <source>
        <dbReference type="EMBL" id="ABO99633.1"/>
    </source>
</evidence>
<sequence>MTRDRCVDALRAASSREADDEADAYYAALSLHRALATRANRDDDEAMARCVATCEEVVERYARRRGGRDGAMRRETVALAALTVARARGPAAAAETLRGGDERASVLGAAVARWLALRLVDVDAERELTVADLTRLAVILSKARDSRAATAFCECGGVSSLCALIDVESSPPLSAGTIFDCAKAIAGFCAALSDGSTTTRFDVEGVSRELRAILSSASGKMADPLPAVAATACRQALASLEKYAATRAGAVSTVERQSSYGALGDCVTAAKELDFADASRSGSHASLHRAQKYDGSFGSQIDLSRTRSESLNSLDASFSSPTKLIPAAVVIENRAASLDGDKRTLVVAIEDKQTESNLRKSPGSAVYGNGNGKVWTEMYDEPGQYVRARCGCGAETRLPIARSPYHVRYDSARLDSAKVEFLVDSSHHPNALTGAKPGDVFHVSEPRGVGFSNVLFAERSLEAAMRKNHPLVLLANGTDGLASVRSLLDWQPVMAYADAHPVTLFYLCESQESAALLSIHDEWREEGFKIIPCYGALDDQLFLMEQCFLTGAVAAGGKPTILGADPAACSVLLAGAEGDVAGSILKLLNARGIARDNILTSDFF</sequence>
<dbReference type="PANTHER" id="PTHR47215:SF1">
    <property type="entry name" value="F9L1.8 PROTEIN"/>
    <property type="match status" value="1"/>
</dbReference>
<dbReference type="KEGG" id="olu:OSTLU_18196"/>
<dbReference type="Gene3D" id="3.40.50.80">
    <property type="entry name" value="Nucleotide-binding domain of ferredoxin-NADP reductase (FNR) module"/>
    <property type="match status" value="1"/>
</dbReference>
<dbReference type="Proteomes" id="UP000001568">
    <property type="component" value="Chromosome 14"/>
</dbReference>
<dbReference type="RefSeq" id="XP_001421340.1">
    <property type="nucleotide sequence ID" value="XM_001421303.1"/>
</dbReference>